<dbReference type="EMBL" id="GBEZ01011438">
    <property type="protein sequence ID" value="JAC74348.1"/>
    <property type="molecule type" value="Transcribed_RNA"/>
</dbReference>
<name>A0A061RQV7_9CHLO</name>
<evidence type="ECO:0000313" key="2">
    <source>
        <dbReference type="EMBL" id="JAC74348.1"/>
    </source>
</evidence>
<gene>
    <name evidence="2" type="ORF">TSPGSL018_26210</name>
</gene>
<protein>
    <submittedName>
        <fullName evidence="2">Uncharacterized protein</fullName>
    </submittedName>
</protein>
<dbReference type="AlphaFoldDB" id="A0A061RQV7"/>
<feature type="signal peptide" evidence="1">
    <location>
        <begin position="1"/>
        <end position="20"/>
    </location>
</feature>
<evidence type="ECO:0000256" key="1">
    <source>
        <dbReference type="SAM" id="SignalP"/>
    </source>
</evidence>
<feature type="non-terminal residue" evidence="2">
    <location>
        <position position="90"/>
    </location>
</feature>
<proteinExistence type="predicted"/>
<keyword evidence="1" id="KW-0732">Signal</keyword>
<accession>A0A061RQV7</accession>
<sequence length="90" mass="10288">YLSIYLSIFLSFFLSSVSRCSILRQIDPKRDRAEAVYPAGFLETELTYTVGEYCGVALHFTHRIYVCVLRTNSSKLEKAALTRPSLVYEV</sequence>
<feature type="chain" id="PRO_5001609852" evidence="1">
    <location>
        <begin position="21"/>
        <end position="90"/>
    </location>
</feature>
<reference evidence="2" key="1">
    <citation type="submission" date="2014-05" db="EMBL/GenBank/DDBJ databases">
        <title>The transcriptome of the halophilic microalga Tetraselmis sp. GSL018 isolated from the Great Salt Lake, Utah.</title>
        <authorList>
            <person name="Jinkerson R.E."/>
            <person name="D'Adamo S."/>
            <person name="Posewitz M.C."/>
        </authorList>
    </citation>
    <scope>NUCLEOTIDE SEQUENCE</scope>
    <source>
        <strain evidence="2">GSL018</strain>
    </source>
</reference>
<feature type="non-terminal residue" evidence="2">
    <location>
        <position position="1"/>
    </location>
</feature>
<organism evidence="2">
    <name type="scientific">Tetraselmis sp. GSL018</name>
    <dbReference type="NCBI Taxonomy" id="582737"/>
    <lineage>
        <taxon>Eukaryota</taxon>
        <taxon>Viridiplantae</taxon>
        <taxon>Chlorophyta</taxon>
        <taxon>core chlorophytes</taxon>
        <taxon>Chlorodendrophyceae</taxon>
        <taxon>Chlorodendrales</taxon>
        <taxon>Chlorodendraceae</taxon>
        <taxon>Tetraselmis</taxon>
    </lineage>
</organism>